<protein>
    <submittedName>
        <fullName evidence="1">Uncharacterized protein</fullName>
    </submittedName>
</protein>
<evidence type="ECO:0000313" key="1">
    <source>
        <dbReference type="EMBL" id="CAB5237974.1"/>
    </source>
</evidence>
<proteinExistence type="predicted"/>
<organism evidence="1">
    <name type="scientific">uncultured Caudovirales phage</name>
    <dbReference type="NCBI Taxonomy" id="2100421"/>
    <lineage>
        <taxon>Viruses</taxon>
        <taxon>Duplodnaviria</taxon>
        <taxon>Heunggongvirae</taxon>
        <taxon>Uroviricota</taxon>
        <taxon>Caudoviricetes</taxon>
        <taxon>Peduoviridae</taxon>
        <taxon>Maltschvirus</taxon>
        <taxon>Maltschvirus maltsch</taxon>
    </lineage>
</organism>
<name>A0A6J7XL32_9CAUD</name>
<accession>A0A6J7XL32</accession>
<reference evidence="1" key="1">
    <citation type="submission" date="2020-05" db="EMBL/GenBank/DDBJ databases">
        <authorList>
            <person name="Chiriac C."/>
            <person name="Salcher M."/>
            <person name="Ghai R."/>
            <person name="Kavagutti S V."/>
        </authorList>
    </citation>
    <scope>NUCLEOTIDE SEQUENCE</scope>
</reference>
<sequence length="138" mass="16292">MPNNPLDDYIDSQIIQRMTADEQHRTEVLAARIRQRLESWSERITVMSGDRPLEYRITYRGPLGHMWLNMALPPDSDIVAYIVNYVAETVIGDFEAKLWEKFKDVFEGHERINRRLFHDMLWKAIEQDTNSGKARRGE</sequence>
<gene>
    <name evidence="1" type="ORF">UFOVP142_53</name>
</gene>
<dbReference type="EMBL" id="LR798460">
    <property type="protein sequence ID" value="CAB5237974.1"/>
    <property type="molecule type" value="Genomic_DNA"/>
</dbReference>